<dbReference type="Proteomes" id="UP000283513">
    <property type="component" value="Unassembled WGS sequence"/>
</dbReference>
<name>A0A413Z6N3_9FIRM</name>
<keyword evidence="1" id="KW-0238">DNA-binding</keyword>
<dbReference type="RefSeq" id="WP_015560663.1">
    <property type="nucleotide sequence ID" value="NZ_JAQEFF010000016.1"/>
</dbReference>
<dbReference type="AlphaFoldDB" id="A0A413Z6N3"/>
<dbReference type="CDD" id="cd00093">
    <property type="entry name" value="HTH_XRE"/>
    <property type="match status" value="1"/>
</dbReference>
<dbReference type="PROSITE" id="PS50943">
    <property type="entry name" value="HTH_CROC1"/>
    <property type="match status" value="1"/>
</dbReference>
<dbReference type="Gene3D" id="1.10.260.40">
    <property type="entry name" value="lambda repressor-like DNA-binding domains"/>
    <property type="match status" value="1"/>
</dbReference>
<dbReference type="InterPro" id="IPR050807">
    <property type="entry name" value="TransReg_Diox_bact_type"/>
</dbReference>
<evidence type="ECO:0000256" key="1">
    <source>
        <dbReference type="ARBA" id="ARBA00023125"/>
    </source>
</evidence>
<dbReference type="PANTHER" id="PTHR46797">
    <property type="entry name" value="HTH-TYPE TRANSCRIPTIONAL REGULATOR"/>
    <property type="match status" value="1"/>
</dbReference>
<comment type="caution">
    <text evidence="3">The sequence shown here is derived from an EMBL/GenBank/DDBJ whole genome shotgun (WGS) entry which is preliminary data.</text>
</comment>
<evidence type="ECO:0000313" key="4">
    <source>
        <dbReference type="Proteomes" id="UP000283513"/>
    </source>
</evidence>
<accession>A0A413Z6N3</accession>
<evidence type="ECO:0000259" key="2">
    <source>
        <dbReference type="PROSITE" id="PS50943"/>
    </source>
</evidence>
<dbReference type="SUPFAM" id="SSF47413">
    <property type="entry name" value="lambda repressor-like DNA-binding domains"/>
    <property type="match status" value="1"/>
</dbReference>
<reference evidence="3 4" key="1">
    <citation type="submission" date="2018-08" db="EMBL/GenBank/DDBJ databases">
        <title>A genome reference for cultivated species of the human gut microbiota.</title>
        <authorList>
            <person name="Zou Y."/>
            <person name="Xue W."/>
            <person name="Luo G."/>
        </authorList>
    </citation>
    <scope>NUCLEOTIDE SEQUENCE [LARGE SCALE GENOMIC DNA]</scope>
    <source>
        <strain evidence="3 4">AM37-1AC</strain>
    </source>
</reference>
<organism evidence="3 4">
    <name type="scientific">Roseburia intestinalis</name>
    <dbReference type="NCBI Taxonomy" id="166486"/>
    <lineage>
        <taxon>Bacteria</taxon>
        <taxon>Bacillati</taxon>
        <taxon>Bacillota</taxon>
        <taxon>Clostridia</taxon>
        <taxon>Lachnospirales</taxon>
        <taxon>Lachnospiraceae</taxon>
        <taxon>Roseburia</taxon>
    </lineage>
</organism>
<dbReference type="PANTHER" id="PTHR46797:SF1">
    <property type="entry name" value="METHYLPHOSPHONATE SYNTHASE"/>
    <property type="match status" value="1"/>
</dbReference>
<proteinExistence type="predicted"/>
<dbReference type="GO" id="GO:0003677">
    <property type="term" value="F:DNA binding"/>
    <property type="evidence" value="ECO:0007669"/>
    <property type="project" value="UniProtKB-KW"/>
</dbReference>
<dbReference type="SMART" id="SM00530">
    <property type="entry name" value="HTH_XRE"/>
    <property type="match status" value="1"/>
</dbReference>
<dbReference type="GO" id="GO:0003700">
    <property type="term" value="F:DNA-binding transcription factor activity"/>
    <property type="evidence" value="ECO:0007669"/>
    <property type="project" value="TreeGrafter"/>
</dbReference>
<feature type="domain" description="HTH cro/C1-type" evidence="2">
    <location>
        <begin position="34"/>
        <end position="88"/>
    </location>
</feature>
<protein>
    <submittedName>
        <fullName evidence="3">XRE family transcriptional regulator</fullName>
    </submittedName>
</protein>
<dbReference type="EMBL" id="QSHO01000007">
    <property type="protein sequence ID" value="RHC17080.1"/>
    <property type="molecule type" value="Genomic_DNA"/>
</dbReference>
<dbReference type="InterPro" id="IPR001387">
    <property type="entry name" value="Cro/C1-type_HTH"/>
</dbReference>
<gene>
    <name evidence="3" type="ORF">DW856_09450</name>
</gene>
<evidence type="ECO:0000313" key="3">
    <source>
        <dbReference type="EMBL" id="RHC17080.1"/>
    </source>
</evidence>
<dbReference type="InterPro" id="IPR010982">
    <property type="entry name" value="Lambda_DNA-bd_dom_sf"/>
</dbReference>
<sequence>MSNINITSECYFHILSNIKINTYGGDFIDVIKKIDHLLEERGWSDYRLSAESGLSTSTIANMRRRNTVPSISTLETICQAFGITLSQFFQEENNLVELTSEQKEFFDNWVTLTASQKKLFFDLIKELKSP</sequence>
<dbReference type="GO" id="GO:0005829">
    <property type="term" value="C:cytosol"/>
    <property type="evidence" value="ECO:0007669"/>
    <property type="project" value="TreeGrafter"/>
</dbReference>
<dbReference type="Pfam" id="PF13443">
    <property type="entry name" value="HTH_26"/>
    <property type="match status" value="1"/>
</dbReference>